<accession>A0AAD3D8S8</accession>
<comment type="similarity">
    <text evidence="2 9">Belongs to the class II aldolase/RraA-like family.</text>
</comment>
<dbReference type="GO" id="GO:0051252">
    <property type="term" value="P:regulation of RNA metabolic process"/>
    <property type="evidence" value="ECO:0007669"/>
    <property type="project" value="InterPro"/>
</dbReference>
<dbReference type="EMBL" id="BLLK01000069">
    <property type="protein sequence ID" value="GFH59934.1"/>
    <property type="molecule type" value="Genomic_DNA"/>
</dbReference>
<evidence type="ECO:0000313" key="11">
    <source>
        <dbReference type="Proteomes" id="UP001054902"/>
    </source>
</evidence>
<dbReference type="Gene3D" id="3.50.30.40">
    <property type="entry name" value="Ribonuclease E inhibitor RraA/RraA-like"/>
    <property type="match status" value="1"/>
</dbReference>
<keyword evidence="10" id="KW-0808">Transferase</keyword>
<organism evidence="10 11">
    <name type="scientific">Chaetoceros tenuissimus</name>
    <dbReference type="NCBI Taxonomy" id="426638"/>
    <lineage>
        <taxon>Eukaryota</taxon>
        <taxon>Sar</taxon>
        <taxon>Stramenopiles</taxon>
        <taxon>Ochrophyta</taxon>
        <taxon>Bacillariophyta</taxon>
        <taxon>Coscinodiscophyceae</taxon>
        <taxon>Chaetocerotophycidae</taxon>
        <taxon>Chaetocerotales</taxon>
        <taxon>Chaetocerotaceae</taxon>
        <taxon>Chaetoceros</taxon>
    </lineage>
</organism>
<dbReference type="GO" id="GO:0047443">
    <property type="term" value="F:4-hydroxy-4-methyl-2-oxoglutarate aldolase activity"/>
    <property type="evidence" value="ECO:0007669"/>
    <property type="project" value="UniProtKB-EC"/>
</dbReference>
<evidence type="ECO:0000256" key="4">
    <source>
        <dbReference type="ARBA" id="ARBA00022723"/>
    </source>
</evidence>
<keyword evidence="4 8" id="KW-0479">Metal-binding</keyword>
<comment type="cofactor">
    <cofactor evidence="8">
        <name>Mg(2+)</name>
        <dbReference type="ChEBI" id="CHEBI:18420"/>
    </cofactor>
</comment>
<comment type="function">
    <text evidence="6 9">Catalyzes the aldol cleavage of 4-hydroxy-4-methyl-2-oxoglutarate (HMG) into 2 molecules of pyruvate. Also contains a secondary oxaloacetate (OAA) decarboxylase activity due to the common pyruvate enolate transition state formed following C-C bond cleavage in the retro-aldol and decarboxylation reactions.</text>
</comment>
<dbReference type="GO" id="GO:0008168">
    <property type="term" value="F:methyltransferase activity"/>
    <property type="evidence" value="ECO:0007669"/>
    <property type="project" value="UniProtKB-KW"/>
</dbReference>
<dbReference type="PANTHER" id="PTHR33254:SF4">
    <property type="entry name" value="4-HYDROXY-4-METHYL-2-OXOGLUTARATE ALDOLASE 3-RELATED"/>
    <property type="match status" value="1"/>
</dbReference>
<dbReference type="GO" id="GO:0008428">
    <property type="term" value="F:ribonuclease inhibitor activity"/>
    <property type="evidence" value="ECO:0007669"/>
    <property type="project" value="InterPro"/>
</dbReference>
<dbReference type="NCBIfam" id="TIGR01935">
    <property type="entry name" value="NOT-MenG"/>
    <property type="match status" value="1"/>
</dbReference>
<evidence type="ECO:0000256" key="5">
    <source>
        <dbReference type="ARBA" id="ARBA00023239"/>
    </source>
</evidence>
<feature type="binding site" evidence="8">
    <location>
        <position position="107"/>
    </location>
    <ligand>
        <name>substrate</name>
    </ligand>
</feature>
<dbReference type="Pfam" id="PF03737">
    <property type="entry name" value="RraA-like"/>
    <property type="match status" value="1"/>
</dbReference>
<evidence type="ECO:0000256" key="2">
    <source>
        <dbReference type="ARBA" id="ARBA00008621"/>
    </source>
</evidence>
<dbReference type="EC" id="4.1.1.112" evidence="9"/>
<dbReference type="NCBIfam" id="NF006875">
    <property type="entry name" value="PRK09372.1"/>
    <property type="match status" value="1"/>
</dbReference>
<dbReference type="SUPFAM" id="SSF89562">
    <property type="entry name" value="RraA-like"/>
    <property type="match status" value="1"/>
</dbReference>
<dbReference type="InterPro" id="IPR005493">
    <property type="entry name" value="RraA/RraA-like"/>
</dbReference>
<feature type="binding site" evidence="8">
    <location>
        <begin position="85"/>
        <end position="88"/>
    </location>
    <ligand>
        <name>substrate</name>
    </ligand>
</feature>
<dbReference type="CDD" id="cd16841">
    <property type="entry name" value="RraA_family"/>
    <property type="match status" value="1"/>
</dbReference>
<dbReference type="AlphaFoldDB" id="A0AAD3D8S8"/>
<evidence type="ECO:0000256" key="3">
    <source>
        <dbReference type="ARBA" id="ARBA00011233"/>
    </source>
</evidence>
<name>A0AAD3D8S8_9STRA</name>
<sequence length="171" mass="18247">MALSSSSSPPTADLCDDHIKSPQRLQIVEPNLFKSFGKKKAFHGVIETVSCFESNPLVRETLSSEGHGRVLVVDGGGSKRCAILGDMLAGFAKDNNWAGVVVNGYIRDSAVINEMEDVGIKALGTHPLKSAKTHPGSKGVSVNFGGVEFVPGHYLYSDEDGIIISETDLMK</sequence>
<evidence type="ECO:0000256" key="9">
    <source>
        <dbReference type="RuleBase" id="RU004338"/>
    </source>
</evidence>
<dbReference type="InterPro" id="IPR036704">
    <property type="entry name" value="RraA/RraA-like_sf"/>
</dbReference>
<comment type="cofactor">
    <cofactor evidence="9">
        <name>a divalent metal cation</name>
        <dbReference type="ChEBI" id="CHEBI:60240"/>
    </cofactor>
</comment>
<keyword evidence="8" id="KW-0460">Magnesium</keyword>
<protein>
    <recommendedName>
        <fullName evidence="9">4-hydroxy-4-methyl-2-oxoglutarate aldolase</fullName>
        <shortName evidence="9">HMG aldolase</shortName>
        <ecNumber evidence="9">4.1.1.112</ecNumber>
        <ecNumber evidence="9">4.1.3.17</ecNumber>
    </recommendedName>
    <alternativeName>
        <fullName evidence="9">Oxaloacetate decarboxylase</fullName>
    </alternativeName>
</protein>
<dbReference type="InterPro" id="IPR010203">
    <property type="entry name" value="RraA"/>
</dbReference>
<dbReference type="EC" id="4.1.3.17" evidence="9"/>
<keyword evidence="10" id="KW-0489">Methyltransferase</keyword>
<evidence type="ECO:0000256" key="7">
    <source>
        <dbReference type="ARBA" id="ARBA00047973"/>
    </source>
</evidence>
<evidence type="ECO:0000256" key="8">
    <source>
        <dbReference type="PIRSR" id="PIRSR605493-1"/>
    </source>
</evidence>
<reference evidence="10 11" key="1">
    <citation type="journal article" date="2021" name="Sci. Rep.">
        <title>The genome of the diatom Chaetoceros tenuissimus carries an ancient integrated fragment of an extant virus.</title>
        <authorList>
            <person name="Hongo Y."/>
            <person name="Kimura K."/>
            <person name="Takaki Y."/>
            <person name="Yoshida Y."/>
            <person name="Baba S."/>
            <person name="Kobayashi G."/>
            <person name="Nagasaki K."/>
            <person name="Hano T."/>
            <person name="Tomaru Y."/>
        </authorList>
    </citation>
    <scope>NUCLEOTIDE SEQUENCE [LARGE SCALE GENOMIC DNA]</scope>
    <source>
        <strain evidence="10 11">NIES-3715</strain>
    </source>
</reference>
<evidence type="ECO:0000256" key="1">
    <source>
        <dbReference type="ARBA" id="ARBA00001342"/>
    </source>
</evidence>
<dbReference type="GO" id="GO:0008948">
    <property type="term" value="F:oxaloacetate decarboxylase activity"/>
    <property type="evidence" value="ECO:0007669"/>
    <property type="project" value="UniProtKB-EC"/>
</dbReference>
<feature type="binding site" evidence="8">
    <location>
        <position position="108"/>
    </location>
    <ligand>
        <name>Mg(2+)</name>
        <dbReference type="ChEBI" id="CHEBI:18420"/>
    </ligand>
</feature>
<dbReference type="Proteomes" id="UP001054902">
    <property type="component" value="Unassembled WGS sequence"/>
</dbReference>
<comment type="catalytic activity">
    <reaction evidence="7 9">
        <text>oxaloacetate + H(+) = pyruvate + CO2</text>
        <dbReference type="Rhea" id="RHEA:15641"/>
        <dbReference type="ChEBI" id="CHEBI:15361"/>
        <dbReference type="ChEBI" id="CHEBI:15378"/>
        <dbReference type="ChEBI" id="CHEBI:16452"/>
        <dbReference type="ChEBI" id="CHEBI:16526"/>
        <dbReference type="EC" id="4.1.1.112"/>
    </reaction>
</comment>
<proteinExistence type="inferred from homology"/>
<dbReference type="GO" id="GO:0046872">
    <property type="term" value="F:metal ion binding"/>
    <property type="evidence" value="ECO:0007669"/>
    <property type="project" value="UniProtKB-KW"/>
</dbReference>
<evidence type="ECO:0000313" key="10">
    <source>
        <dbReference type="EMBL" id="GFH59934.1"/>
    </source>
</evidence>
<comment type="catalytic activity">
    <reaction evidence="1 9">
        <text>4-hydroxy-4-methyl-2-oxoglutarate = 2 pyruvate</text>
        <dbReference type="Rhea" id="RHEA:22748"/>
        <dbReference type="ChEBI" id="CHEBI:15361"/>
        <dbReference type="ChEBI" id="CHEBI:58276"/>
        <dbReference type="EC" id="4.1.3.17"/>
    </reaction>
</comment>
<comment type="subunit">
    <text evidence="3 9">Homotrimer.</text>
</comment>
<gene>
    <name evidence="10" type="ORF">CTEN210_16410</name>
</gene>
<dbReference type="GO" id="GO:0032259">
    <property type="term" value="P:methylation"/>
    <property type="evidence" value="ECO:0007669"/>
    <property type="project" value="UniProtKB-KW"/>
</dbReference>
<evidence type="ECO:0000256" key="6">
    <source>
        <dbReference type="ARBA" id="ARBA00025046"/>
    </source>
</evidence>
<keyword evidence="5 9" id="KW-0456">Lyase</keyword>
<comment type="caution">
    <text evidence="10">The sequence shown here is derived from an EMBL/GenBank/DDBJ whole genome shotgun (WGS) entry which is preliminary data.</text>
</comment>
<dbReference type="PANTHER" id="PTHR33254">
    <property type="entry name" value="4-HYDROXY-4-METHYL-2-OXOGLUTARATE ALDOLASE 3-RELATED"/>
    <property type="match status" value="1"/>
</dbReference>
<keyword evidence="11" id="KW-1185">Reference proteome</keyword>